<dbReference type="InterPro" id="IPR052017">
    <property type="entry name" value="TSUP"/>
</dbReference>
<keyword evidence="4 8" id="KW-1003">Cell membrane</keyword>
<dbReference type="Pfam" id="PF01925">
    <property type="entry name" value="TauE"/>
    <property type="match status" value="1"/>
</dbReference>
<evidence type="ECO:0000256" key="4">
    <source>
        <dbReference type="ARBA" id="ARBA00022475"/>
    </source>
</evidence>
<name>A0ABW8Z1C4_9BURK</name>
<feature type="transmembrane region" description="Helical" evidence="8">
    <location>
        <begin position="182"/>
        <end position="199"/>
    </location>
</feature>
<feature type="transmembrane region" description="Helical" evidence="8">
    <location>
        <begin position="206"/>
        <end position="224"/>
    </location>
</feature>
<evidence type="ECO:0000256" key="7">
    <source>
        <dbReference type="ARBA" id="ARBA00023136"/>
    </source>
</evidence>
<comment type="similarity">
    <text evidence="2 8">Belongs to the 4-toluene sulfonate uptake permease (TSUP) (TC 2.A.102) family.</text>
</comment>
<sequence>MISFSILLPLALISLLAGMAKGVTGFGAAMVMAPLFGLLLPAPEAGALIVLVHCATCVQGVRRWGRLVQWKSVVPLALVALICTAVAMRWIASSGNPQLHRVIGFAVLAITVLHLRGWRWRHGGGIRPTITAGVLSGAMTAIGGMGGPPAVYYFSGMSLTAEKGNKGESGIRTDTVVLRANLLGYFAVLFVGATILLAANRQLHAPLLISTCLLVPAFVGGVVLGERLYGWLPAVWFNRIVVGLLLVSGGVALV</sequence>
<evidence type="ECO:0000256" key="5">
    <source>
        <dbReference type="ARBA" id="ARBA00022692"/>
    </source>
</evidence>
<dbReference type="RefSeq" id="WP_408164842.1">
    <property type="nucleotide sequence ID" value="NZ_JAQQFR010000001.1"/>
</dbReference>
<dbReference type="EMBL" id="JAQQFR010000001">
    <property type="protein sequence ID" value="MFL9876937.1"/>
    <property type="molecule type" value="Genomic_DNA"/>
</dbReference>
<evidence type="ECO:0000256" key="1">
    <source>
        <dbReference type="ARBA" id="ARBA00004651"/>
    </source>
</evidence>
<evidence type="ECO:0000256" key="3">
    <source>
        <dbReference type="ARBA" id="ARBA00022448"/>
    </source>
</evidence>
<evidence type="ECO:0000256" key="2">
    <source>
        <dbReference type="ARBA" id="ARBA00009142"/>
    </source>
</evidence>
<dbReference type="InterPro" id="IPR002781">
    <property type="entry name" value="TM_pro_TauE-like"/>
</dbReference>
<comment type="subcellular location">
    <subcellularLocation>
        <location evidence="1 8">Cell membrane</location>
        <topology evidence="1 8">Multi-pass membrane protein</topology>
    </subcellularLocation>
</comment>
<keyword evidence="7 8" id="KW-0472">Membrane</keyword>
<evidence type="ECO:0000256" key="8">
    <source>
        <dbReference type="RuleBase" id="RU363041"/>
    </source>
</evidence>
<keyword evidence="3" id="KW-0813">Transport</keyword>
<dbReference type="Proteomes" id="UP001629214">
    <property type="component" value="Unassembled WGS sequence"/>
</dbReference>
<proteinExistence type="inferred from homology"/>
<dbReference type="PANTHER" id="PTHR30269:SF37">
    <property type="entry name" value="MEMBRANE TRANSPORTER PROTEIN"/>
    <property type="match status" value="1"/>
</dbReference>
<accession>A0ABW8Z1C4</accession>
<organism evidence="9 10">
    <name type="scientific">Herbaspirillum rhizosphaerae</name>
    <dbReference type="NCBI Taxonomy" id="346179"/>
    <lineage>
        <taxon>Bacteria</taxon>
        <taxon>Pseudomonadati</taxon>
        <taxon>Pseudomonadota</taxon>
        <taxon>Betaproteobacteria</taxon>
        <taxon>Burkholderiales</taxon>
        <taxon>Oxalobacteraceae</taxon>
        <taxon>Herbaspirillum</taxon>
    </lineage>
</organism>
<keyword evidence="6 8" id="KW-1133">Transmembrane helix</keyword>
<reference evidence="9 10" key="1">
    <citation type="journal article" date="2024" name="Chem. Sci.">
        <title>Discovery of megapolipeptins by genome mining of a Burkholderiales bacteria collection.</title>
        <authorList>
            <person name="Paulo B.S."/>
            <person name="Recchia M.J.J."/>
            <person name="Lee S."/>
            <person name="Fergusson C.H."/>
            <person name="Romanowski S.B."/>
            <person name="Hernandez A."/>
            <person name="Krull N."/>
            <person name="Liu D.Y."/>
            <person name="Cavanagh H."/>
            <person name="Bos A."/>
            <person name="Gray C.A."/>
            <person name="Murphy B.T."/>
            <person name="Linington R.G."/>
            <person name="Eustaquio A.S."/>
        </authorList>
    </citation>
    <scope>NUCLEOTIDE SEQUENCE [LARGE SCALE GENOMIC DNA]</scope>
    <source>
        <strain evidence="9 10">RL21-008-BIB-B</strain>
    </source>
</reference>
<keyword evidence="10" id="KW-1185">Reference proteome</keyword>
<keyword evidence="5 8" id="KW-0812">Transmembrane</keyword>
<feature type="transmembrane region" description="Helical" evidence="8">
    <location>
        <begin position="236"/>
        <end position="253"/>
    </location>
</feature>
<evidence type="ECO:0000313" key="10">
    <source>
        <dbReference type="Proteomes" id="UP001629214"/>
    </source>
</evidence>
<comment type="caution">
    <text evidence="9">The sequence shown here is derived from an EMBL/GenBank/DDBJ whole genome shotgun (WGS) entry which is preliminary data.</text>
</comment>
<protein>
    <recommendedName>
        <fullName evidence="8">Probable membrane transporter protein</fullName>
    </recommendedName>
</protein>
<feature type="transmembrane region" description="Helical" evidence="8">
    <location>
        <begin position="35"/>
        <end position="61"/>
    </location>
</feature>
<dbReference type="PANTHER" id="PTHR30269">
    <property type="entry name" value="TRANSMEMBRANE PROTEIN YFCA"/>
    <property type="match status" value="1"/>
</dbReference>
<evidence type="ECO:0000313" key="9">
    <source>
        <dbReference type="EMBL" id="MFL9876937.1"/>
    </source>
</evidence>
<feature type="transmembrane region" description="Helical" evidence="8">
    <location>
        <begin position="130"/>
        <end position="154"/>
    </location>
</feature>
<feature type="transmembrane region" description="Helical" evidence="8">
    <location>
        <begin position="98"/>
        <end position="118"/>
    </location>
</feature>
<evidence type="ECO:0000256" key="6">
    <source>
        <dbReference type="ARBA" id="ARBA00022989"/>
    </source>
</evidence>
<gene>
    <name evidence="9" type="ORF">PQR63_00980</name>
</gene>
<feature type="transmembrane region" description="Helical" evidence="8">
    <location>
        <begin position="73"/>
        <end position="92"/>
    </location>
</feature>